<name>A0A1X0NWD2_9TRYP</name>
<dbReference type="EMBL" id="NBCO01000015">
    <property type="protein sequence ID" value="ORC88848.1"/>
    <property type="molecule type" value="Genomic_DNA"/>
</dbReference>
<proteinExistence type="predicted"/>
<reference evidence="2 3" key="1">
    <citation type="submission" date="2017-03" db="EMBL/GenBank/DDBJ databases">
        <title>An alternative strategy for trypanosome survival in the mammalian bloodstream revealed through genome and transcriptome analysis of the ubiquitous bovine parasite Trypanosoma (Megatrypanum) theileri.</title>
        <authorList>
            <person name="Kelly S."/>
            <person name="Ivens A."/>
            <person name="Mott A."/>
            <person name="O'Neill E."/>
            <person name="Emms D."/>
            <person name="Macleod O."/>
            <person name="Voorheis P."/>
            <person name="Matthews J."/>
            <person name="Matthews K."/>
            <person name="Carrington M."/>
        </authorList>
    </citation>
    <scope>NUCLEOTIDE SEQUENCE [LARGE SCALE GENOMIC DNA]</scope>
    <source>
        <strain evidence="2">Edinburgh</strain>
    </source>
</reference>
<dbReference type="OrthoDB" id="273050at2759"/>
<evidence type="ECO:0000256" key="1">
    <source>
        <dbReference type="SAM" id="MobiDB-lite"/>
    </source>
</evidence>
<accession>A0A1X0NWD2</accession>
<comment type="caution">
    <text evidence="2">The sequence shown here is derived from an EMBL/GenBank/DDBJ whole genome shotgun (WGS) entry which is preliminary data.</text>
</comment>
<dbReference type="RefSeq" id="XP_028882914.1">
    <property type="nucleotide sequence ID" value="XM_029025931.1"/>
</dbReference>
<feature type="region of interest" description="Disordered" evidence="1">
    <location>
        <begin position="238"/>
        <end position="257"/>
    </location>
</feature>
<feature type="region of interest" description="Disordered" evidence="1">
    <location>
        <begin position="47"/>
        <end position="88"/>
    </location>
</feature>
<feature type="region of interest" description="Disordered" evidence="1">
    <location>
        <begin position="165"/>
        <end position="214"/>
    </location>
</feature>
<feature type="compositionally biased region" description="Basic and acidic residues" evidence="1">
    <location>
        <begin position="165"/>
        <end position="176"/>
    </location>
</feature>
<feature type="compositionally biased region" description="Polar residues" evidence="1">
    <location>
        <begin position="203"/>
        <end position="212"/>
    </location>
</feature>
<evidence type="ECO:0000313" key="2">
    <source>
        <dbReference type="EMBL" id="ORC88848.1"/>
    </source>
</evidence>
<dbReference type="AlphaFoldDB" id="A0A1X0NWD2"/>
<dbReference type="Proteomes" id="UP000192257">
    <property type="component" value="Unassembled WGS sequence"/>
</dbReference>
<dbReference type="GeneID" id="39985711"/>
<evidence type="ECO:0000313" key="3">
    <source>
        <dbReference type="Proteomes" id="UP000192257"/>
    </source>
</evidence>
<gene>
    <name evidence="2" type="ORF">TM35_000152790</name>
</gene>
<protein>
    <submittedName>
        <fullName evidence="2">Uncharacterized protein</fullName>
    </submittedName>
</protein>
<dbReference type="VEuPathDB" id="TriTrypDB:TM35_000152790"/>
<sequence>MVRYGGPRFEFFFTHQFLNNEQTIRKEDAQRVAAILRRRERVRAAEAAREEEAKQQQLSAEVEGEVPSKSVVEPTEQQQQQSRREVTGKSLTALQKRGLAGTAGCVMFPTARGIPMPEGRGGAPYTPGLDRHRIVPTQLQRTSQRSRAAAGACCPCAALPSVETTERRNAQQRGEEPSGTPAETATSVEEREDAAWVEERSPSVFSHTSSNAPIRALGTQHMNTISTKKEVQDHLRRYGGSMVPPKRGSRTATPFDDMTLPELTTRLVRMQQILH</sequence>
<organism evidence="2 3">
    <name type="scientific">Trypanosoma theileri</name>
    <dbReference type="NCBI Taxonomy" id="67003"/>
    <lineage>
        <taxon>Eukaryota</taxon>
        <taxon>Discoba</taxon>
        <taxon>Euglenozoa</taxon>
        <taxon>Kinetoplastea</taxon>
        <taxon>Metakinetoplastina</taxon>
        <taxon>Trypanosomatida</taxon>
        <taxon>Trypanosomatidae</taxon>
        <taxon>Trypanosoma</taxon>
    </lineage>
</organism>
<keyword evidence="3" id="KW-1185">Reference proteome</keyword>